<keyword evidence="5" id="KW-0560">Oxidoreductase</keyword>
<dbReference type="STRING" id="1801766.A2997_00305"/>
<evidence type="ECO:0000313" key="10">
    <source>
        <dbReference type="Proteomes" id="UP000179448"/>
    </source>
</evidence>
<evidence type="ECO:0000256" key="6">
    <source>
        <dbReference type="ARBA" id="ARBA00023027"/>
    </source>
</evidence>
<dbReference type="SUPFAM" id="SSF51905">
    <property type="entry name" value="FAD/NAD(P)-binding domain"/>
    <property type="match status" value="1"/>
</dbReference>
<comment type="similarity">
    <text evidence="1">Belongs to the NADH dehydrogenase family.</text>
</comment>
<dbReference type="Gene3D" id="3.50.50.100">
    <property type="match status" value="1"/>
</dbReference>
<evidence type="ECO:0000256" key="2">
    <source>
        <dbReference type="ARBA" id="ARBA00012637"/>
    </source>
</evidence>
<gene>
    <name evidence="9" type="ORF">A2997_00305</name>
</gene>
<dbReference type="AlphaFoldDB" id="A0A1F6WNQ3"/>
<accession>A0A1F6WNQ3</accession>
<evidence type="ECO:0000256" key="1">
    <source>
        <dbReference type="ARBA" id="ARBA00005272"/>
    </source>
</evidence>
<feature type="domain" description="FAD/NAD(P)-binding" evidence="8">
    <location>
        <begin position="20"/>
        <end position="329"/>
    </location>
</feature>
<evidence type="ECO:0000256" key="4">
    <source>
        <dbReference type="ARBA" id="ARBA00022827"/>
    </source>
</evidence>
<organism evidence="9 10">
    <name type="scientific">Candidatus Nomurabacteria bacterium RIFCSPLOWO2_01_FULL_36_10b</name>
    <dbReference type="NCBI Taxonomy" id="1801766"/>
    <lineage>
        <taxon>Bacteria</taxon>
        <taxon>Candidatus Nomuraibacteriota</taxon>
    </lineage>
</organism>
<dbReference type="Proteomes" id="UP000179448">
    <property type="component" value="Unassembled WGS sequence"/>
</dbReference>
<proteinExistence type="inferred from homology"/>
<dbReference type="PANTHER" id="PTHR43706">
    <property type="entry name" value="NADH DEHYDROGENASE"/>
    <property type="match status" value="1"/>
</dbReference>
<reference evidence="9 10" key="1">
    <citation type="journal article" date="2016" name="Nat. Commun.">
        <title>Thousands of microbial genomes shed light on interconnected biogeochemical processes in an aquifer system.</title>
        <authorList>
            <person name="Anantharaman K."/>
            <person name="Brown C.T."/>
            <person name="Hug L.A."/>
            <person name="Sharon I."/>
            <person name="Castelle C.J."/>
            <person name="Probst A.J."/>
            <person name="Thomas B.C."/>
            <person name="Singh A."/>
            <person name="Wilkins M.J."/>
            <person name="Karaoz U."/>
            <person name="Brodie E.L."/>
            <person name="Williams K.H."/>
            <person name="Hubbard S.S."/>
            <person name="Banfield J.F."/>
        </authorList>
    </citation>
    <scope>NUCLEOTIDE SEQUENCE [LARGE SCALE GENOMIC DNA]</scope>
</reference>
<keyword evidence="6" id="KW-0520">NAD</keyword>
<dbReference type="Pfam" id="PF07992">
    <property type="entry name" value="Pyr_redox_2"/>
    <property type="match status" value="1"/>
</dbReference>
<evidence type="ECO:0000313" key="9">
    <source>
        <dbReference type="EMBL" id="OGI83532.1"/>
    </source>
</evidence>
<evidence type="ECO:0000256" key="5">
    <source>
        <dbReference type="ARBA" id="ARBA00023002"/>
    </source>
</evidence>
<evidence type="ECO:0000256" key="3">
    <source>
        <dbReference type="ARBA" id="ARBA00022630"/>
    </source>
</evidence>
<dbReference type="GO" id="GO:0050136">
    <property type="term" value="F:NADH dehydrogenase (quinone) (non-electrogenic) activity"/>
    <property type="evidence" value="ECO:0007669"/>
    <property type="project" value="UniProtKB-EC"/>
</dbReference>
<dbReference type="PRINTS" id="PR00368">
    <property type="entry name" value="FADPNR"/>
</dbReference>
<dbReference type="EC" id="1.6.5.9" evidence="2"/>
<evidence type="ECO:0000259" key="8">
    <source>
        <dbReference type="Pfam" id="PF07992"/>
    </source>
</evidence>
<evidence type="ECO:0000256" key="7">
    <source>
        <dbReference type="ARBA" id="ARBA00047599"/>
    </source>
</evidence>
<keyword evidence="3" id="KW-0285">Flavoprotein</keyword>
<protein>
    <recommendedName>
        <fullName evidence="2">NADH:ubiquinone reductase (non-electrogenic)</fullName>
        <ecNumber evidence="2">1.6.5.9</ecNumber>
    </recommendedName>
</protein>
<comment type="catalytic activity">
    <reaction evidence="7">
        <text>a quinone + NADH + H(+) = a quinol + NAD(+)</text>
        <dbReference type="Rhea" id="RHEA:46160"/>
        <dbReference type="ChEBI" id="CHEBI:15378"/>
        <dbReference type="ChEBI" id="CHEBI:24646"/>
        <dbReference type="ChEBI" id="CHEBI:57540"/>
        <dbReference type="ChEBI" id="CHEBI:57945"/>
        <dbReference type="ChEBI" id="CHEBI:132124"/>
        <dbReference type="EC" id="1.6.5.9"/>
    </reaction>
</comment>
<keyword evidence="4" id="KW-0274">FAD</keyword>
<sequence>MLHYKNRRYNANSDISHTKSVLVIGGGFVAIRCILDLIQQNTSVSITLVSINSFFEYYPGMYRVATDSSPMQVCIPFCNIFKDMPVKVITDKIISFDPAKRTAIGLSNTTYTADYIILATGSQNNYFNIEGVIDTSYSLESVREAFRLKRHIIDMFEKHTHSEVEETLLALHFVIVGGGPAGVELAGELASYTHRLADEYKIIESLITIDIVERNPRLLMQLPERVSKKVESRIRSLGVNLFLNRTLIRDDSWTVYLKDMKMGAKTLIWTAGVRPSELSQNIKGFEYQKNGRIIVDQYLQAKGHKNIFIAGDIADTQYSGLAQTALYDGAYLACIIDSDMAKYERPIYKPNKNAFNIPVGPGWAVLFIHNILISGRLAWFMRHIIDFRFLLSILPFYQAWRVFWGKEKNTVIN</sequence>
<dbReference type="InterPro" id="IPR023753">
    <property type="entry name" value="FAD/NAD-binding_dom"/>
</dbReference>
<dbReference type="InterPro" id="IPR045024">
    <property type="entry name" value="NDH-2"/>
</dbReference>
<name>A0A1F6WNQ3_9BACT</name>
<comment type="caution">
    <text evidence="9">The sequence shown here is derived from an EMBL/GenBank/DDBJ whole genome shotgun (WGS) entry which is preliminary data.</text>
</comment>
<dbReference type="InterPro" id="IPR036188">
    <property type="entry name" value="FAD/NAD-bd_sf"/>
</dbReference>
<dbReference type="EMBL" id="MFUQ01000015">
    <property type="protein sequence ID" value="OGI83532.1"/>
    <property type="molecule type" value="Genomic_DNA"/>
</dbReference>
<dbReference type="PANTHER" id="PTHR43706:SF47">
    <property type="entry name" value="EXTERNAL NADH-UBIQUINONE OXIDOREDUCTASE 1, MITOCHONDRIAL-RELATED"/>
    <property type="match status" value="1"/>
</dbReference>